<keyword evidence="6" id="KW-1133">Transmembrane helix</keyword>
<keyword evidence="2" id="KW-0349">Heme</keyword>
<dbReference type="RefSeq" id="WP_208843751.1">
    <property type="nucleotide sequence ID" value="NZ_CP072133.1"/>
</dbReference>
<feature type="transmembrane region" description="Helical" evidence="6">
    <location>
        <begin position="48"/>
        <end position="70"/>
    </location>
</feature>
<reference evidence="8" key="1">
    <citation type="submission" date="2021-03" db="EMBL/GenBank/DDBJ databases">
        <title>Complete Genome of Pseudoalteromonas xiamenensis STKMTI.2, a new potential marine bacterium producing anti-Vibrio compounds.</title>
        <authorList>
            <person name="Handayani D.P."/>
            <person name="Isnansetyo A."/>
            <person name="Istiqomah I."/>
            <person name="Jumina J."/>
        </authorList>
    </citation>
    <scope>NUCLEOTIDE SEQUENCE</scope>
    <source>
        <strain evidence="8">STKMTI.2</strain>
    </source>
</reference>
<feature type="domain" description="Cytochrome c-552/DMSO reductase-like haem-binding" evidence="7">
    <location>
        <begin position="206"/>
        <end position="294"/>
    </location>
</feature>
<evidence type="ECO:0000313" key="9">
    <source>
        <dbReference type="Proteomes" id="UP000664904"/>
    </source>
</evidence>
<dbReference type="GO" id="GO:0020037">
    <property type="term" value="F:heme binding"/>
    <property type="evidence" value="ECO:0007669"/>
    <property type="project" value="InterPro"/>
</dbReference>
<feature type="transmembrane region" description="Helical" evidence="6">
    <location>
        <begin position="153"/>
        <end position="176"/>
    </location>
</feature>
<evidence type="ECO:0000256" key="1">
    <source>
        <dbReference type="ARBA" id="ARBA00022448"/>
    </source>
</evidence>
<keyword evidence="9" id="KW-1185">Reference proteome</keyword>
<dbReference type="GO" id="GO:0046872">
    <property type="term" value="F:metal ion binding"/>
    <property type="evidence" value="ECO:0007669"/>
    <property type="project" value="UniProtKB-KW"/>
</dbReference>
<keyword evidence="5" id="KW-0408">Iron</keyword>
<accession>A0A975HLK3</accession>
<keyword evidence="4" id="KW-0249">Electron transport</keyword>
<evidence type="ECO:0000256" key="6">
    <source>
        <dbReference type="SAM" id="Phobius"/>
    </source>
</evidence>
<evidence type="ECO:0000259" key="7">
    <source>
        <dbReference type="Pfam" id="PF09459"/>
    </source>
</evidence>
<dbReference type="SUPFAM" id="SSF49344">
    <property type="entry name" value="CBD9-like"/>
    <property type="match status" value="1"/>
</dbReference>
<keyword evidence="3" id="KW-0479">Metal-binding</keyword>
<name>A0A975HLK3_9GAMM</name>
<dbReference type="InterPro" id="IPR019020">
    <property type="entry name" value="Cyt-c552/DMSO_Rdtase_haem-bd"/>
</dbReference>
<feature type="transmembrane region" description="Helical" evidence="6">
    <location>
        <begin position="7"/>
        <end position="28"/>
    </location>
</feature>
<evidence type="ECO:0000256" key="4">
    <source>
        <dbReference type="ARBA" id="ARBA00022982"/>
    </source>
</evidence>
<dbReference type="EMBL" id="CP072133">
    <property type="protein sequence ID" value="QTH72129.1"/>
    <property type="molecule type" value="Genomic_DNA"/>
</dbReference>
<keyword evidence="6" id="KW-0812">Transmembrane</keyword>
<feature type="transmembrane region" description="Helical" evidence="6">
    <location>
        <begin position="121"/>
        <end position="141"/>
    </location>
</feature>
<dbReference type="Gene3D" id="2.60.40.1190">
    <property type="match status" value="1"/>
</dbReference>
<proteinExistence type="predicted"/>
<keyword evidence="6" id="KW-0472">Membrane</keyword>
<dbReference type="AlphaFoldDB" id="A0A975HLK3"/>
<dbReference type="Proteomes" id="UP000664904">
    <property type="component" value="Chromosome"/>
</dbReference>
<dbReference type="Pfam" id="PF09459">
    <property type="entry name" value="EB_dh"/>
    <property type="match status" value="1"/>
</dbReference>
<sequence length="313" mass="35513">MQRFIFVFLHTLVTISVLISLLTGLRIASLTRETWLFFDGLLPQGLVHFWHLFSSILLILCILAYPFYFFKKRRGKTGSVNVKQPLSYHRSIKNLGYTLLILACVSGLAKAFDATWLPLSLHYWVAMGVIGYLVLHSYVYFLQFGKKLLSQLWIAKQTFPLLMLLGFTVSVTWLLIPKVGNSLHQAIEVSTIPADVPITIDGIANESFWKTAPTLTVMTHSGVNFDDGSTPVTIQAVHNKEESYFYFTWVDETQSLSHLPLVKTSNGWKVTENGFYQFDEKQHYEDKFAVMLSNSCQFAADNVVHLGLFSPAK</sequence>
<dbReference type="KEGG" id="pxi:J5O05_04370"/>
<keyword evidence="1" id="KW-0813">Transport</keyword>
<gene>
    <name evidence="8" type="ORF">J5O05_04370</name>
</gene>
<organism evidence="8 9">
    <name type="scientific">Pseudoalteromonas xiamenensis</name>
    <dbReference type="NCBI Taxonomy" id="882626"/>
    <lineage>
        <taxon>Bacteria</taxon>
        <taxon>Pseudomonadati</taxon>
        <taxon>Pseudomonadota</taxon>
        <taxon>Gammaproteobacteria</taxon>
        <taxon>Alteromonadales</taxon>
        <taxon>Pseudoalteromonadaceae</taxon>
        <taxon>Pseudoalteromonas</taxon>
    </lineage>
</organism>
<protein>
    <recommendedName>
        <fullName evidence="7">Cytochrome c-552/DMSO reductase-like haem-binding domain-containing protein</fullName>
    </recommendedName>
</protein>
<evidence type="ECO:0000256" key="3">
    <source>
        <dbReference type="ARBA" id="ARBA00022723"/>
    </source>
</evidence>
<feature type="transmembrane region" description="Helical" evidence="6">
    <location>
        <begin position="91"/>
        <end position="109"/>
    </location>
</feature>
<evidence type="ECO:0000256" key="2">
    <source>
        <dbReference type="ARBA" id="ARBA00022617"/>
    </source>
</evidence>
<evidence type="ECO:0000313" key="8">
    <source>
        <dbReference type="EMBL" id="QTH72129.1"/>
    </source>
</evidence>
<evidence type="ECO:0000256" key="5">
    <source>
        <dbReference type="ARBA" id="ARBA00023004"/>
    </source>
</evidence>